<dbReference type="Proteomes" id="UP001320706">
    <property type="component" value="Unassembled WGS sequence"/>
</dbReference>
<evidence type="ECO:0000313" key="1">
    <source>
        <dbReference type="EMBL" id="KAK8198675.1"/>
    </source>
</evidence>
<gene>
    <name evidence="1" type="ORF">M8818_006542</name>
</gene>
<keyword evidence="2" id="KW-1185">Reference proteome</keyword>
<organism evidence="1 2">
    <name type="scientific">Zalaria obscura</name>
    <dbReference type="NCBI Taxonomy" id="2024903"/>
    <lineage>
        <taxon>Eukaryota</taxon>
        <taxon>Fungi</taxon>
        <taxon>Dikarya</taxon>
        <taxon>Ascomycota</taxon>
        <taxon>Pezizomycotina</taxon>
        <taxon>Dothideomycetes</taxon>
        <taxon>Dothideomycetidae</taxon>
        <taxon>Dothideales</taxon>
        <taxon>Zalariaceae</taxon>
        <taxon>Zalaria</taxon>
    </lineage>
</organism>
<dbReference type="EMBL" id="JAMKPW020000040">
    <property type="protein sequence ID" value="KAK8198675.1"/>
    <property type="molecule type" value="Genomic_DNA"/>
</dbReference>
<name>A0ACC3S6K0_9PEZI</name>
<sequence>MRSLRKTIKRPERFNDSEEYPPKRKRQAVIADTDATEQLERQAITTHPDTTEQPERQMFKPRLEPVNRKRHLLSPSPMPDLPPASAYSRKMNEPEAVRQTHTREELRAYKRRKIMQTDTCDNGFIPEWDLFQDNDAGMLRCLGLKASRSQERGDTFWTFYQAQKREQKPDYPPLSLRLRLLQENWEDIALGIFDLDSTPELAAMYGPPRRDSAQDTSTPPNIPHHPKTVDVLIPATSAIEEYANDAKRLHGSVPRVDGGTGNPVFLKAENLLPNTTNTAADPQPSYGGGIQQMIDGTRGVRRPQLDNIYMYEANYLQRAARSSPLSISSSDDETPREPLDDDSRMAGRNPPVDSSNAIAQPDQAESMFLEAAQRMKKVKKIDDTKRRALAEQAGN</sequence>
<comment type="caution">
    <text evidence="1">The sequence shown here is derived from an EMBL/GenBank/DDBJ whole genome shotgun (WGS) entry which is preliminary data.</text>
</comment>
<proteinExistence type="predicted"/>
<evidence type="ECO:0000313" key="2">
    <source>
        <dbReference type="Proteomes" id="UP001320706"/>
    </source>
</evidence>
<reference evidence="1" key="1">
    <citation type="submission" date="2024-02" db="EMBL/GenBank/DDBJ databases">
        <title>Metagenome Assembled Genome of Zalaria obscura JY119.</title>
        <authorList>
            <person name="Vighnesh L."/>
            <person name="Jagadeeshwari U."/>
            <person name="Venkata Ramana C."/>
            <person name="Sasikala C."/>
        </authorList>
    </citation>
    <scope>NUCLEOTIDE SEQUENCE</scope>
    <source>
        <strain evidence="1">JY119</strain>
    </source>
</reference>
<protein>
    <submittedName>
        <fullName evidence="1">Uncharacterized protein</fullName>
    </submittedName>
</protein>
<accession>A0ACC3S6K0</accession>